<gene>
    <name evidence="1" type="primary">Acey_s0475.g2137</name>
    <name evidence="1" type="ORF">Y032_0475g2137</name>
</gene>
<evidence type="ECO:0000313" key="2">
    <source>
        <dbReference type="Proteomes" id="UP000024635"/>
    </source>
</evidence>
<keyword evidence="2" id="KW-1185">Reference proteome</keyword>
<sequence>MHVILLYDACSVYANTATFRLMQEFDIGPLGDWQGTAKVVVKSVGSAKIIKLRSYGFHSKYASICGQKNKEERLHTWVKN</sequence>
<dbReference type="Proteomes" id="UP000024635">
    <property type="component" value="Unassembled WGS sequence"/>
</dbReference>
<protein>
    <submittedName>
        <fullName evidence="1">Uncharacterized protein</fullName>
    </submittedName>
</protein>
<name>A0A016WWP0_9BILA</name>
<dbReference type="AlphaFoldDB" id="A0A016WWP0"/>
<reference evidence="2" key="1">
    <citation type="journal article" date="2015" name="Nat. Genet.">
        <title>The genome and transcriptome of the zoonotic hookworm Ancylostoma ceylanicum identify infection-specific gene families.</title>
        <authorList>
            <person name="Schwarz E.M."/>
            <person name="Hu Y."/>
            <person name="Antoshechkin I."/>
            <person name="Miller M.M."/>
            <person name="Sternberg P.W."/>
            <person name="Aroian R.V."/>
        </authorList>
    </citation>
    <scope>NUCLEOTIDE SEQUENCE</scope>
    <source>
        <strain evidence="2">HY135</strain>
    </source>
</reference>
<dbReference type="OrthoDB" id="527344at2759"/>
<organism evidence="1 2">
    <name type="scientific">Ancylostoma ceylanicum</name>
    <dbReference type="NCBI Taxonomy" id="53326"/>
    <lineage>
        <taxon>Eukaryota</taxon>
        <taxon>Metazoa</taxon>
        <taxon>Ecdysozoa</taxon>
        <taxon>Nematoda</taxon>
        <taxon>Chromadorea</taxon>
        <taxon>Rhabditida</taxon>
        <taxon>Rhabditina</taxon>
        <taxon>Rhabditomorpha</taxon>
        <taxon>Strongyloidea</taxon>
        <taxon>Ancylostomatidae</taxon>
        <taxon>Ancylostomatinae</taxon>
        <taxon>Ancylostoma</taxon>
    </lineage>
</organism>
<evidence type="ECO:0000313" key="1">
    <source>
        <dbReference type="EMBL" id="EYC44001.1"/>
    </source>
</evidence>
<accession>A0A016WWP0</accession>
<dbReference type="EMBL" id="JARK01000075">
    <property type="protein sequence ID" value="EYC44001.1"/>
    <property type="molecule type" value="Genomic_DNA"/>
</dbReference>
<comment type="caution">
    <text evidence="1">The sequence shown here is derived from an EMBL/GenBank/DDBJ whole genome shotgun (WGS) entry which is preliminary data.</text>
</comment>
<proteinExistence type="predicted"/>